<dbReference type="Pfam" id="PF01026">
    <property type="entry name" value="TatD_DNase"/>
    <property type="match status" value="1"/>
</dbReference>
<reference evidence="4" key="2">
    <citation type="journal article" date="2020" name="mSystems">
        <title>Genome- and Community-Level Interaction Insights into Carbon Utilization and Element Cycling Functions of Hydrothermarchaeota in Hydrothermal Sediment.</title>
        <authorList>
            <person name="Zhou Z."/>
            <person name="Liu Y."/>
            <person name="Xu W."/>
            <person name="Pan J."/>
            <person name="Luo Z.H."/>
            <person name="Li M."/>
        </authorList>
    </citation>
    <scope>NUCLEOTIDE SEQUENCE [LARGE SCALE GENOMIC DNA]</scope>
    <source>
        <strain evidence="4">HyVt-386</strain>
    </source>
</reference>
<dbReference type="NCBIfam" id="TIGR00010">
    <property type="entry name" value="YchF/TatD family DNA exonuclease"/>
    <property type="match status" value="1"/>
</dbReference>
<dbReference type="STRING" id="1839936.SBU_000361"/>
<evidence type="ECO:0000313" key="6">
    <source>
        <dbReference type="Proteomes" id="UP000185779"/>
    </source>
</evidence>
<dbReference type="SUPFAM" id="SSF51556">
    <property type="entry name" value="Metallo-dependent hydrolases"/>
    <property type="match status" value="1"/>
</dbReference>
<dbReference type="PANTHER" id="PTHR46124">
    <property type="entry name" value="D-AMINOACYL-TRNA DEACYLASE"/>
    <property type="match status" value="1"/>
</dbReference>
<dbReference type="PANTHER" id="PTHR46124:SF2">
    <property type="entry name" value="D-AMINOACYL-TRNA DEACYLASE"/>
    <property type="match status" value="1"/>
</dbReference>
<dbReference type="InterPro" id="IPR001130">
    <property type="entry name" value="TatD-like"/>
</dbReference>
<dbReference type="CDD" id="cd01310">
    <property type="entry name" value="TatD_DNAse"/>
    <property type="match status" value="1"/>
</dbReference>
<dbReference type="PROSITE" id="PS01091">
    <property type="entry name" value="TATD_3"/>
    <property type="match status" value="1"/>
</dbReference>
<organism evidence="5 6">
    <name type="scientific">Candidatus Syntropharchaeum butanivorans</name>
    <dbReference type="NCBI Taxonomy" id="1839936"/>
    <lineage>
        <taxon>Archaea</taxon>
        <taxon>Methanobacteriati</taxon>
        <taxon>Methanobacteriota</taxon>
        <taxon>Stenosarchaea group</taxon>
        <taxon>Methanomicrobia</taxon>
        <taxon>Methanosarcinales</taxon>
        <taxon>ANME-2 cluster</taxon>
        <taxon>Candidatus Syntropharchaeum</taxon>
    </lineage>
</organism>
<dbReference type="GO" id="GO:0046872">
    <property type="term" value="F:metal ion binding"/>
    <property type="evidence" value="ECO:0007669"/>
    <property type="project" value="UniProtKB-KW"/>
</dbReference>
<dbReference type="InterPro" id="IPR015991">
    <property type="entry name" value="TatD/YcfH-like"/>
</dbReference>
<dbReference type="InterPro" id="IPR018228">
    <property type="entry name" value="DNase_TatD-rel_CS"/>
</dbReference>
<dbReference type="InterPro" id="IPR032466">
    <property type="entry name" value="Metal_Hydrolase"/>
</dbReference>
<dbReference type="FunFam" id="3.20.20.140:FF:000005">
    <property type="entry name" value="TatD family hydrolase"/>
    <property type="match status" value="1"/>
</dbReference>
<comment type="caution">
    <text evidence="5">The sequence shown here is derived from an EMBL/GenBank/DDBJ whole genome shotgun (WGS) entry which is preliminary data.</text>
</comment>
<dbReference type="Proteomes" id="UP000185779">
    <property type="component" value="Unassembled WGS sequence"/>
</dbReference>
<evidence type="ECO:0000313" key="4">
    <source>
        <dbReference type="EMBL" id="HEC57012.1"/>
    </source>
</evidence>
<dbReference type="Gene3D" id="3.20.20.140">
    <property type="entry name" value="Metal-dependent hydrolases"/>
    <property type="match status" value="1"/>
</dbReference>
<dbReference type="GO" id="GO:0016788">
    <property type="term" value="F:hydrolase activity, acting on ester bonds"/>
    <property type="evidence" value="ECO:0007669"/>
    <property type="project" value="InterPro"/>
</dbReference>
<feature type="binding site" evidence="3">
    <location>
        <position position="92"/>
    </location>
    <ligand>
        <name>a divalent metal cation</name>
        <dbReference type="ChEBI" id="CHEBI:60240"/>
        <label>1</label>
    </ligand>
</feature>
<evidence type="ECO:0000256" key="2">
    <source>
        <dbReference type="ARBA" id="ARBA00022801"/>
    </source>
</evidence>
<dbReference type="Proteomes" id="UP000885936">
    <property type="component" value="Unassembled WGS sequence"/>
</dbReference>
<sequence length="246" mass="27975">MDLVDAHCHLDFKQFDKDRDEVIERAKKAGVCTIINSGVDYETNLSTLMLSSSHDLIKVTLGLNPNMIHETDVDMTFELIEERAEDLLGIGEVGLDYYRMKTSKKEQKEVFLRAIELARRLDKPIILHSRDAEGECFELVKGLDRVIFHCYGGSASLMEQIVDRGFYISLATVICYSDSHRKVVERVPLENLLIETDSPFLSPFRGKRNEPAYVMEAAKKIAEVKGIWVEEVADATLMNVKRVYGI</sequence>
<reference evidence="5 6" key="1">
    <citation type="submission" date="2016-05" db="EMBL/GenBank/DDBJ databases">
        <title>Microbial consortia oxidize butane by reversing methanogenesis.</title>
        <authorList>
            <person name="Laso-Perez R."/>
            <person name="Richter M."/>
            <person name="Wegener G."/>
            <person name="Musat F."/>
        </authorList>
    </citation>
    <scope>NUCLEOTIDE SEQUENCE [LARGE SCALE GENOMIC DNA]</scope>
    <source>
        <strain evidence="5">BOX1</strain>
    </source>
</reference>
<keyword evidence="1 3" id="KW-0479">Metal-binding</keyword>
<keyword evidence="6" id="KW-1185">Reference proteome</keyword>
<proteinExistence type="predicted"/>
<feature type="binding site" evidence="3">
    <location>
        <position position="7"/>
    </location>
    <ligand>
        <name>a divalent metal cation</name>
        <dbReference type="ChEBI" id="CHEBI:60240"/>
        <label>1</label>
    </ligand>
</feature>
<dbReference type="PROSITE" id="PS01137">
    <property type="entry name" value="TATD_1"/>
    <property type="match status" value="1"/>
</dbReference>
<feature type="binding site" evidence="3">
    <location>
        <position position="9"/>
    </location>
    <ligand>
        <name>a divalent metal cation</name>
        <dbReference type="ChEBI" id="CHEBI:60240"/>
        <label>1</label>
    </ligand>
</feature>
<dbReference type="AlphaFoldDB" id="A0A1F2P762"/>
<feature type="binding site" evidence="3">
    <location>
        <position position="128"/>
    </location>
    <ligand>
        <name>a divalent metal cation</name>
        <dbReference type="ChEBI" id="CHEBI:60240"/>
        <label>2</label>
    </ligand>
</feature>
<feature type="binding site" evidence="3">
    <location>
        <position position="197"/>
    </location>
    <ligand>
        <name>a divalent metal cation</name>
        <dbReference type="ChEBI" id="CHEBI:60240"/>
        <label>1</label>
    </ligand>
</feature>
<evidence type="ECO:0000313" key="5">
    <source>
        <dbReference type="EMBL" id="OFV67068.1"/>
    </source>
</evidence>
<dbReference type="EMBL" id="DRIE01000067">
    <property type="protein sequence ID" value="HEC57012.1"/>
    <property type="molecule type" value="Genomic_DNA"/>
</dbReference>
<gene>
    <name evidence="4" type="ORF">ENI32_03905</name>
    <name evidence="5" type="ORF">SBU_000361</name>
</gene>
<evidence type="ECO:0000256" key="1">
    <source>
        <dbReference type="ARBA" id="ARBA00022723"/>
    </source>
</evidence>
<evidence type="ECO:0000256" key="3">
    <source>
        <dbReference type="PIRSR" id="PIRSR005902-1"/>
    </source>
</evidence>
<feature type="binding site" evidence="3">
    <location>
        <position position="149"/>
    </location>
    <ligand>
        <name>a divalent metal cation</name>
        <dbReference type="ChEBI" id="CHEBI:60240"/>
        <label>2</label>
    </ligand>
</feature>
<keyword evidence="2 5" id="KW-0378">Hydrolase</keyword>
<protein>
    <submittedName>
        <fullName evidence="5">Hydrolase, TatD family</fullName>
    </submittedName>
    <submittedName>
        <fullName evidence="4">TatD family deoxyribonuclease</fullName>
    </submittedName>
</protein>
<dbReference type="GO" id="GO:0004536">
    <property type="term" value="F:DNA nuclease activity"/>
    <property type="evidence" value="ECO:0007669"/>
    <property type="project" value="InterPro"/>
</dbReference>
<accession>A0A1F2P762</accession>
<dbReference type="PATRIC" id="fig|1839936.3.peg.363"/>
<dbReference type="PIRSF" id="PIRSF005902">
    <property type="entry name" value="DNase_TatD"/>
    <property type="match status" value="1"/>
</dbReference>
<name>A0A1F2P762_9EURY</name>
<dbReference type="EMBL" id="LYOR01000001">
    <property type="protein sequence ID" value="OFV67068.1"/>
    <property type="molecule type" value="Genomic_DNA"/>
</dbReference>